<keyword evidence="2" id="KW-1185">Reference proteome</keyword>
<sequence length="74" mass="8537">VHENFEKVLKVDTTIMSLTRRLGSTHEKAIKRPESMLTSIVDEYVHALEKNVSCGTEEDRFGYTKSVIFSTYLR</sequence>
<name>A0AAV5URK3_9BILA</name>
<dbReference type="AlphaFoldDB" id="A0AAV5URK3"/>
<feature type="non-terminal residue" evidence="1">
    <location>
        <position position="74"/>
    </location>
</feature>
<reference evidence="1" key="1">
    <citation type="submission" date="2023-10" db="EMBL/GenBank/DDBJ databases">
        <title>Genome assembly of Pristionchus species.</title>
        <authorList>
            <person name="Yoshida K."/>
            <person name="Sommer R.J."/>
        </authorList>
    </citation>
    <scope>NUCLEOTIDE SEQUENCE</scope>
    <source>
        <strain evidence="1">RS5133</strain>
    </source>
</reference>
<feature type="non-terminal residue" evidence="1">
    <location>
        <position position="1"/>
    </location>
</feature>
<evidence type="ECO:0000313" key="2">
    <source>
        <dbReference type="Proteomes" id="UP001432322"/>
    </source>
</evidence>
<protein>
    <submittedName>
        <fullName evidence="1">Uncharacterized protein</fullName>
    </submittedName>
</protein>
<dbReference type="EMBL" id="BTSY01000001">
    <property type="protein sequence ID" value="GMT08939.1"/>
    <property type="molecule type" value="Genomic_DNA"/>
</dbReference>
<dbReference type="Proteomes" id="UP001432322">
    <property type="component" value="Unassembled WGS sequence"/>
</dbReference>
<evidence type="ECO:0000313" key="1">
    <source>
        <dbReference type="EMBL" id="GMT08939.1"/>
    </source>
</evidence>
<comment type="caution">
    <text evidence="1">The sequence shown here is derived from an EMBL/GenBank/DDBJ whole genome shotgun (WGS) entry which is preliminary data.</text>
</comment>
<organism evidence="1 2">
    <name type="scientific">Pristionchus fissidentatus</name>
    <dbReference type="NCBI Taxonomy" id="1538716"/>
    <lineage>
        <taxon>Eukaryota</taxon>
        <taxon>Metazoa</taxon>
        <taxon>Ecdysozoa</taxon>
        <taxon>Nematoda</taxon>
        <taxon>Chromadorea</taxon>
        <taxon>Rhabditida</taxon>
        <taxon>Rhabditina</taxon>
        <taxon>Diplogasteromorpha</taxon>
        <taxon>Diplogasteroidea</taxon>
        <taxon>Neodiplogasteridae</taxon>
        <taxon>Pristionchus</taxon>
    </lineage>
</organism>
<accession>A0AAV5URK3</accession>
<gene>
    <name evidence="1" type="ORF">PFISCL1PPCAC_236</name>
</gene>
<proteinExistence type="predicted"/>